<evidence type="ECO:0000256" key="1">
    <source>
        <dbReference type="SAM" id="Coils"/>
    </source>
</evidence>
<proteinExistence type="predicted"/>
<name>A0ABQ5EJL7_9ASTR</name>
<keyword evidence="3" id="KW-1185">Reference proteome</keyword>
<comment type="caution">
    <text evidence="2">The sequence shown here is derived from an EMBL/GenBank/DDBJ whole genome shotgun (WGS) entry which is preliminary data.</text>
</comment>
<dbReference type="EMBL" id="BQNB010016364">
    <property type="protein sequence ID" value="GJT50948.1"/>
    <property type="molecule type" value="Genomic_DNA"/>
</dbReference>
<reference evidence="2" key="2">
    <citation type="submission" date="2022-01" db="EMBL/GenBank/DDBJ databases">
        <authorList>
            <person name="Yamashiro T."/>
            <person name="Shiraishi A."/>
            <person name="Satake H."/>
            <person name="Nakayama K."/>
        </authorList>
    </citation>
    <scope>NUCLEOTIDE SEQUENCE</scope>
</reference>
<accession>A0ABQ5EJL7</accession>
<reference evidence="2" key="1">
    <citation type="journal article" date="2022" name="Int. J. Mol. Sci.">
        <title>Draft Genome of Tanacetum Coccineum: Genomic Comparison of Closely Related Tanacetum-Family Plants.</title>
        <authorList>
            <person name="Yamashiro T."/>
            <person name="Shiraishi A."/>
            <person name="Nakayama K."/>
            <person name="Satake H."/>
        </authorList>
    </citation>
    <scope>NUCLEOTIDE SEQUENCE</scope>
</reference>
<evidence type="ECO:0000313" key="2">
    <source>
        <dbReference type="EMBL" id="GJT50948.1"/>
    </source>
</evidence>
<gene>
    <name evidence="2" type="ORF">Tco_0977105</name>
</gene>
<organism evidence="2 3">
    <name type="scientific">Tanacetum coccineum</name>
    <dbReference type="NCBI Taxonomy" id="301880"/>
    <lineage>
        <taxon>Eukaryota</taxon>
        <taxon>Viridiplantae</taxon>
        <taxon>Streptophyta</taxon>
        <taxon>Embryophyta</taxon>
        <taxon>Tracheophyta</taxon>
        <taxon>Spermatophyta</taxon>
        <taxon>Magnoliopsida</taxon>
        <taxon>eudicotyledons</taxon>
        <taxon>Gunneridae</taxon>
        <taxon>Pentapetalae</taxon>
        <taxon>asterids</taxon>
        <taxon>campanulids</taxon>
        <taxon>Asterales</taxon>
        <taxon>Asteraceae</taxon>
        <taxon>Asteroideae</taxon>
        <taxon>Anthemideae</taxon>
        <taxon>Anthemidinae</taxon>
        <taxon>Tanacetum</taxon>
    </lineage>
</organism>
<sequence>MFKESDFNDIDNLVDEGMAFVQETVDVATTRVSTVSLPINTAGVTISVVDPRTPPKTITVFDDDEDLTIAQTLMESDAELSQRLHEEELAALERAQQEKQKQEEATIATLVAEFDVDYELAIRLRHEEQGKYSIKERARLLKEYFDRRKKQLAAERAEAIRNKPPTKNQLRNKMITYLKHI</sequence>
<keyword evidence="1" id="KW-0175">Coiled coil</keyword>
<evidence type="ECO:0000313" key="3">
    <source>
        <dbReference type="Proteomes" id="UP001151760"/>
    </source>
</evidence>
<protein>
    <submittedName>
        <fullName evidence="2">Uncharacterized protein</fullName>
    </submittedName>
</protein>
<dbReference type="Proteomes" id="UP001151760">
    <property type="component" value="Unassembled WGS sequence"/>
</dbReference>
<feature type="coiled-coil region" evidence="1">
    <location>
        <begin position="78"/>
        <end position="105"/>
    </location>
</feature>